<organism evidence="1 2">
    <name type="scientific">Mycobacterium tuberculosis</name>
    <dbReference type="NCBI Taxonomy" id="1773"/>
    <lineage>
        <taxon>Bacteria</taxon>
        <taxon>Bacillati</taxon>
        <taxon>Actinomycetota</taxon>
        <taxon>Actinomycetes</taxon>
        <taxon>Mycobacteriales</taxon>
        <taxon>Mycobacteriaceae</taxon>
        <taxon>Mycobacterium</taxon>
        <taxon>Mycobacterium tuberculosis complex</taxon>
    </lineage>
</organism>
<evidence type="ECO:0000313" key="2">
    <source>
        <dbReference type="Proteomes" id="UP000045842"/>
    </source>
</evidence>
<evidence type="ECO:0000313" key="1">
    <source>
        <dbReference type="EMBL" id="COW29803.1"/>
    </source>
</evidence>
<dbReference type="Proteomes" id="UP000045842">
    <property type="component" value="Unassembled WGS sequence"/>
</dbReference>
<dbReference type="EMBL" id="CSAD01000682">
    <property type="protein sequence ID" value="COW29803.1"/>
    <property type="molecule type" value="Genomic_DNA"/>
</dbReference>
<reference evidence="1 2" key="1">
    <citation type="submission" date="2015-03" db="EMBL/GenBank/DDBJ databases">
        <authorList>
            <consortium name="Pathogen Informatics"/>
        </authorList>
    </citation>
    <scope>NUCLEOTIDE SEQUENCE [LARGE SCALE GENOMIC DNA]</scope>
    <source>
        <strain evidence="1 2">G09801536</strain>
    </source>
</reference>
<gene>
    <name evidence="1" type="ORF">ERS007679_03584</name>
</gene>
<protein>
    <submittedName>
        <fullName evidence="1">Uncharacterized protein</fullName>
    </submittedName>
</protein>
<dbReference type="AlphaFoldDB" id="A0A655D9U5"/>
<name>A0A655D9U5_MYCTX</name>
<accession>A0A655D9U5</accession>
<proteinExistence type="predicted"/>
<sequence length="332" mass="36379">MRQRAQIDCVAGQLDLRHLGLDHRAVVPRGLGAEHSATTTGQVAQHRADEIVGYQHRNLIDWLEQDHLRRGRGLPQCERAGHLEGEIGRVDAVGFAVEQRDPDIDHRVAGVHSLIHLCADTFLHTGDKLPRHRPANHFVEELEPGALRQRLHLDVAHPVLTVTTGLFDVAAMAFRIAGEGFPQRHPQLDRVYADAVPVGQCIQDDAGMGLAHTPQHDLMGLLILLDPQCRVFGGQPAQPDRQLVFVGLGMRRNGDRQQRLGHGPGFQHQGLGLIRECVPGLGPAQLADGADVARDHGCCRALLLAQRERQDSDALVFVVVGVRVTSSAAEKR</sequence>